<dbReference type="InterPro" id="IPR011894">
    <property type="entry name" value="PorC_KorC"/>
</dbReference>
<dbReference type="EMBL" id="QFGA01000001">
    <property type="protein sequence ID" value="TEB07293.1"/>
    <property type="molecule type" value="Genomic_DNA"/>
</dbReference>
<accession>A0A4Y7RET1</accession>
<dbReference type="Gene3D" id="3.40.920.10">
    <property type="entry name" value="Pyruvate-ferredoxin oxidoreductase, PFOR, domain III"/>
    <property type="match status" value="1"/>
</dbReference>
<dbReference type="InterPro" id="IPR019752">
    <property type="entry name" value="Pyrv/ketoisovalerate_OxRed_cat"/>
</dbReference>
<dbReference type="SUPFAM" id="SSF53323">
    <property type="entry name" value="Pyruvate-ferredoxin oxidoreductase, PFOR, domain III"/>
    <property type="match status" value="1"/>
</dbReference>
<keyword evidence="1 3" id="KW-0560">Oxidoreductase</keyword>
<feature type="domain" description="Pyruvate/ketoisovalerate oxidoreductase catalytic" evidence="2">
    <location>
        <begin position="13"/>
        <end position="172"/>
    </location>
</feature>
<comment type="caution">
    <text evidence="3">The sequence shown here is derived from an EMBL/GenBank/DDBJ whole genome shotgun (WGS) entry which is preliminary data.</text>
</comment>
<protein>
    <submittedName>
        <fullName evidence="3">NADH-dependent phenylglyoxylate dehydrogenase subunit gamma</fullName>
        <ecNumber evidence="3">1.2.1.58</ecNumber>
    </submittedName>
</protein>
<dbReference type="Pfam" id="PF01558">
    <property type="entry name" value="POR"/>
    <property type="match status" value="1"/>
</dbReference>
<dbReference type="RefSeq" id="WP_134217689.1">
    <property type="nucleotide sequence ID" value="NZ_QFGA01000001.1"/>
</dbReference>
<dbReference type="PANTHER" id="PTHR42730">
    <property type="entry name" value="2-OXOGLUTARATE SYNTHASE SUBUNIT KORC"/>
    <property type="match status" value="1"/>
</dbReference>
<evidence type="ECO:0000313" key="4">
    <source>
        <dbReference type="Proteomes" id="UP000298324"/>
    </source>
</evidence>
<dbReference type="GO" id="GO:0047110">
    <property type="term" value="F:phenylglyoxylate dehydrogenase (acylating) activity"/>
    <property type="evidence" value="ECO:0007669"/>
    <property type="project" value="UniProtKB-EC"/>
</dbReference>
<sequence>MALTSEIILSGTGGQGLILAGQILADAVIRDGKNTVQTQSYGPEARGGASRAEVIISDGEIDYPKVTKPDILLVMSREALKKYAGSISENGTLIIDDTYITDQLPIGANVFAVPYTRIARENLGKEMFANVVALGALAAITGIVTKESLQLALMSRIPPGSEALNKKALELGWKSAHQAAA</sequence>
<dbReference type="Proteomes" id="UP000298324">
    <property type="component" value="Unassembled WGS sequence"/>
</dbReference>
<evidence type="ECO:0000259" key="2">
    <source>
        <dbReference type="Pfam" id="PF01558"/>
    </source>
</evidence>
<dbReference type="EC" id="1.2.1.58" evidence="3"/>
<evidence type="ECO:0000256" key="1">
    <source>
        <dbReference type="ARBA" id="ARBA00023002"/>
    </source>
</evidence>
<dbReference type="InterPro" id="IPR002869">
    <property type="entry name" value="Pyrv_flavodox_OxRed_cen"/>
</dbReference>
<dbReference type="GO" id="GO:0016625">
    <property type="term" value="F:oxidoreductase activity, acting on the aldehyde or oxo group of donors, iron-sulfur protein as acceptor"/>
    <property type="evidence" value="ECO:0007669"/>
    <property type="project" value="InterPro"/>
</dbReference>
<organism evidence="3 4">
    <name type="scientific">Pelotomaculum schinkii</name>
    <dbReference type="NCBI Taxonomy" id="78350"/>
    <lineage>
        <taxon>Bacteria</taxon>
        <taxon>Bacillati</taxon>
        <taxon>Bacillota</taxon>
        <taxon>Clostridia</taxon>
        <taxon>Eubacteriales</taxon>
        <taxon>Desulfotomaculaceae</taxon>
        <taxon>Pelotomaculum</taxon>
    </lineage>
</organism>
<dbReference type="AlphaFoldDB" id="A0A4Y7RET1"/>
<proteinExistence type="predicted"/>
<evidence type="ECO:0000313" key="3">
    <source>
        <dbReference type="EMBL" id="TEB07293.1"/>
    </source>
</evidence>
<keyword evidence="4" id="KW-1185">Reference proteome</keyword>
<name>A0A4Y7RET1_9FIRM</name>
<dbReference type="NCBIfam" id="TIGR02175">
    <property type="entry name" value="PorC_KorC"/>
    <property type="match status" value="1"/>
</dbReference>
<reference evidence="3 4" key="1">
    <citation type="journal article" date="2018" name="Environ. Microbiol.">
        <title>Novel energy conservation strategies and behaviour of Pelotomaculum schinkii driving syntrophic propionate catabolism.</title>
        <authorList>
            <person name="Hidalgo-Ahumada C.A.P."/>
            <person name="Nobu M.K."/>
            <person name="Narihiro T."/>
            <person name="Tamaki H."/>
            <person name="Liu W.T."/>
            <person name="Kamagata Y."/>
            <person name="Stams A.J.M."/>
            <person name="Imachi H."/>
            <person name="Sousa D.Z."/>
        </authorList>
    </citation>
    <scope>NUCLEOTIDE SEQUENCE [LARGE SCALE GENOMIC DNA]</scope>
    <source>
        <strain evidence="3 4">HH</strain>
    </source>
</reference>
<dbReference type="InterPro" id="IPR052554">
    <property type="entry name" value="2-oxoglutarate_synth_KorC"/>
</dbReference>
<gene>
    <name evidence="3" type="primary">padE_1</name>
    <name evidence="3" type="ORF">Psch_00840</name>
</gene>
<dbReference type="PANTHER" id="PTHR42730:SF1">
    <property type="entry name" value="2-OXOGLUTARATE SYNTHASE SUBUNIT KORC"/>
    <property type="match status" value="1"/>
</dbReference>